<feature type="region of interest" description="Disordered" evidence="7">
    <location>
        <begin position="471"/>
        <end position="494"/>
    </location>
</feature>
<dbReference type="InterPro" id="IPR000515">
    <property type="entry name" value="MetI-like"/>
</dbReference>
<evidence type="ECO:0000256" key="5">
    <source>
        <dbReference type="ARBA" id="ARBA00022989"/>
    </source>
</evidence>
<feature type="compositionally biased region" description="Basic residues" evidence="7">
    <location>
        <begin position="475"/>
        <end position="484"/>
    </location>
</feature>
<feature type="transmembrane region" description="Helical" evidence="8">
    <location>
        <begin position="239"/>
        <end position="257"/>
    </location>
</feature>
<evidence type="ECO:0000256" key="1">
    <source>
        <dbReference type="ARBA" id="ARBA00004651"/>
    </source>
</evidence>
<keyword evidence="2" id="KW-0813">Transport</keyword>
<accession>A0ABT2M1X2</accession>
<feature type="compositionally biased region" description="Basic residues" evidence="7">
    <location>
        <begin position="145"/>
        <end position="160"/>
    </location>
</feature>
<keyword evidence="3" id="KW-1003">Cell membrane</keyword>
<dbReference type="InterPro" id="IPR035906">
    <property type="entry name" value="MetI-like_sf"/>
</dbReference>
<feature type="transmembrane region" description="Helical" evidence="8">
    <location>
        <begin position="269"/>
        <end position="287"/>
    </location>
</feature>
<keyword evidence="6 8" id="KW-0472">Membrane</keyword>
<dbReference type="PANTHER" id="PTHR43227">
    <property type="entry name" value="BLL4140 PROTEIN"/>
    <property type="match status" value="1"/>
</dbReference>
<feature type="region of interest" description="Disordered" evidence="7">
    <location>
        <begin position="1"/>
        <end position="98"/>
    </location>
</feature>
<feature type="transmembrane region" description="Helical" evidence="8">
    <location>
        <begin position="170"/>
        <end position="198"/>
    </location>
</feature>
<evidence type="ECO:0000256" key="7">
    <source>
        <dbReference type="SAM" id="MobiDB-lite"/>
    </source>
</evidence>
<feature type="compositionally biased region" description="Polar residues" evidence="7">
    <location>
        <begin position="53"/>
        <end position="66"/>
    </location>
</feature>
<sequence>MADENKIVTPSDIEEAKTETVDTQTTATVENTVAEKDEKVESVVTDEEIASVEITQPQKAQSSSLRAQMKSLRDEEEEEAKEKEEEKSQPEEEPVRGDSIIEEKLAKIEKEEKMSKAEARAEKAALKAAEKAAKEEAKAVNKKETKQKKVQPKEKGKKKMQTYQHRQNKYGYAFMAPWIVGFLLFTLFPFVATIFLSFMNVKKAATGYVLKFAGINNYITAFIKNSDFLPALLSYLKMIIPYTFIVVVLSFIIAYLLNKIKTGKGLLRTIYFLPVIIMSGPVMSQLLDVQNAAAEATQKVSGAVDAADQYSNIFIMQMIQSYSAPLATTLAQVFDQLSIILWFTGIPIVLFINGLQKINVSIYEAAKIDSANAWQIMWKITIPMLRQIGMIITIFTVIQLGTYEAINPVYTLILEQTGDTASGLGYAATYAWIYSIIVLIIVGFVLLLFKERKPKDIKDRKRQEKKLAKLEKQQMKRLKKQNRYAKKEAKKYGK</sequence>
<dbReference type="PANTHER" id="PTHR43227:SF3">
    <property type="entry name" value="BINDING-PROTEIN-DEPENDENT TRANSPORT SYSTEMS INNER MEMBRANE COMPONENT"/>
    <property type="match status" value="1"/>
</dbReference>
<comment type="subcellular location">
    <subcellularLocation>
        <location evidence="1">Cell membrane</location>
        <topology evidence="1">Multi-pass membrane protein</topology>
    </subcellularLocation>
</comment>
<proteinExistence type="predicted"/>
<dbReference type="CDD" id="cd06261">
    <property type="entry name" value="TM_PBP2"/>
    <property type="match status" value="1"/>
</dbReference>
<feature type="transmembrane region" description="Helical" evidence="8">
    <location>
        <begin position="426"/>
        <end position="449"/>
    </location>
</feature>
<feature type="compositionally biased region" description="Low complexity" evidence="7">
    <location>
        <begin position="21"/>
        <end position="32"/>
    </location>
</feature>
<keyword evidence="4 8" id="KW-0812">Transmembrane</keyword>
<evidence type="ECO:0000313" key="10">
    <source>
        <dbReference type="Proteomes" id="UP001431199"/>
    </source>
</evidence>
<protein>
    <submittedName>
        <fullName evidence="9">Sugar ABC transporter permease</fullName>
    </submittedName>
</protein>
<evidence type="ECO:0000256" key="8">
    <source>
        <dbReference type="SAM" id="Phobius"/>
    </source>
</evidence>
<dbReference type="RefSeq" id="WP_022088814.1">
    <property type="nucleotide sequence ID" value="NZ_JAODBU010000010.1"/>
</dbReference>
<gene>
    <name evidence="9" type="ORF">N5B56_10650</name>
</gene>
<evidence type="ECO:0000256" key="6">
    <source>
        <dbReference type="ARBA" id="ARBA00023136"/>
    </source>
</evidence>
<keyword evidence="5 8" id="KW-1133">Transmembrane helix</keyword>
<dbReference type="SUPFAM" id="SSF161098">
    <property type="entry name" value="MetI-like"/>
    <property type="match status" value="1"/>
</dbReference>
<dbReference type="InterPro" id="IPR050809">
    <property type="entry name" value="UgpAE/MalFG_permease"/>
</dbReference>
<feature type="transmembrane region" description="Helical" evidence="8">
    <location>
        <begin position="337"/>
        <end position="355"/>
    </location>
</feature>
<evidence type="ECO:0000256" key="2">
    <source>
        <dbReference type="ARBA" id="ARBA00022448"/>
    </source>
</evidence>
<evidence type="ECO:0000313" key="9">
    <source>
        <dbReference type="EMBL" id="MCT7399538.1"/>
    </source>
</evidence>
<comment type="caution">
    <text evidence="9">The sequence shown here is derived from an EMBL/GenBank/DDBJ whole genome shotgun (WGS) entry which is preliminary data.</text>
</comment>
<evidence type="ECO:0000256" key="3">
    <source>
        <dbReference type="ARBA" id="ARBA00022475"/>
    </source>
</evidence>
<organism evidence="9 10">
    <name type="scientific">Eubacterium album</name>
    <dbReference type="NCBI Taxonomy" id="2978477"/>
    <lineage>
        <taxon>Bacteria</taxon>
        <taxon>Bacillati</taxon>
        <taxon>Bacillota</taxon>
        <taxon>Clostridia</taxon>
        <taxon>Eubacteriales</taxon>
        <taxon>Eubacteriaceae</taxon>
        <taxon>Eubacterium</taxon>
    </lineage>
</organism>
<evidence type="ECO:0000256" key="4">
    <source>
        <dbReference type="ARBA" id="ARBA00022692"/>
    </source>
</evidence>
<dbReference type="EMBL" id="JAODBU010000010">
    <property type="protein sequence ID" value="MCT7399538.1"/>
    <property type="molecule type" value="Genomic_DNA"/>
</dbReference>
<dbReference type="Gene3D" id="1.10.3720.10">
    <property type="entry name" value="MetI-like"/>
    <property type="match status" value="1"/>
</dbReference>
<reference evidence="9" key="1">
    <citation type="submission" date="2022-09" db="EMBL/GenBank/DDBJ databases">
        <title>Eubacterium sp. LFL-14 isolated from human feces.</title>
        <authorList>
            <person name="Liu F."/>
        </authorList>
    </citation>
    <scope>NUCLEOTIDE SEQUENCE</scope>
    <source>
        <strain evidence="9">LFL-14</strain>
    </source>
</reference>
<keyword evidence="10" id="KW-1185">Reference proteome</keyword>
<name>A0ABT2M1X2_9FIRM</name>
<feature type="compositionally biased region" description="Basic and acidic residues" evidence="7">
    <location>
        <begin position="80"/>
        <end position="98"/>
    </location>
</feature>
<feature type="region of interest" description="Disordered" evidence="7">
    <location>
        <begin position="137"/>
        <end position="161"/>
    </location>
</feature>
<dbReference type="Proteomes" id="UP001431199">
    <property type="component" value="Unassembled WGS sequence"/>
</dbReference>
<feature type="compositionally biased region" description="Basic and acidic residues" evidence="7">
    <location>
        <begin position="485"/>
        <end position="494"/>
    </location>
</feature>